<dbReference type="AlphaFoldDB" id="A0A2L2LBW9"/>
<reference evidence="1 2" key="1">
    <citation type="submission" date="2018-02" db="EMBL/GenBank/DDBJ databases">
        <title>Complete genome sequence of Agrobacterium tumefaciens 1D1609.</title>
        <authorList>
            <person name="Cho S.-T."/>
            <person name="Haryono M."/>
            <person name="Chang H.-H."/>
            <person name="Santos M.N."/>
            <person name="Lai E.-M."/>
            <person name="Kuo C.-H."/>
        </authorList>
    </citation>
    <scope>NUCLEOTIDE SEQUENCE [LARGE SCALE GENOMIC DNA]</scope>
    <source>
        <strain evidence="1 2">1D1609</strain>
    </source>
</reference>
<accession>A0A2L2LBW9</accession>
<evidence type="ECO:0000313" key="2">
    <source>
        <dbReference type="Proteomes" id="UP000237717"/>
    </source>
</evidence>
<proteinExistence type="predicted"/>
<organism evidence="1 2">
    <name type="scientific">Agrobacterium tumefaciens</name>
    <dbReference type="NCBI Taxonomy" id="358"/>
    <lineage>
        <taxon>Bacteria</taxon>
        <taxon>Pseudomonadati</taxon>
        <taxon>Pseudomonadota</taxon>
        <taxon>Alphaproteobacteria</taxon>
        <taxon>Hyphomicrobiales</taxon>
        <taxon>Rhizobiaceae</taxon>
        <taxon>Rhizobium/Agrobacterium group</taxon>
        <taxon>Agrobacterium</taxon>
        <taxon>Agrobacterium tumefaciens complex</taxon>
    </lineage>
</organism>
<sequence length="110" mass="12045">MIDVAIAIDAEAVSMTRTRTVGGGYNDDGEYVPGGPATETIRAAIQPMKGNQLMDVPEGIRTEARWLCWSRSSLVVDDVITHKGVAYRALFDWPRDEGAFYRAALGRTTP</sequence>
<name>A0A2L2LBW9_AGRTU</name>
<evidence type="ECO:0000313" key="1">
    <source>
        <dbReference type="EMBL" id="AVH41819.1"/>
    </source>
</evidence>
<dbReference type="EMBL" id="CP026924">
    <property type="protein sequence ID" value="AVH41819.1"/>
    <property type="molecule type" value="Genomic_DNA"/>
</dbReference>
<dbReference type="RefSeq" id="WP_104679433.1">
    <property type="nucleotide sequence ID" value="NZ_CP026924.1"/>
</dbReference>
<protein>
    <recommendedName>
        <fullName evidence="3">Head-tail adaptor protein</fullName>
    </recommendedName>
</protein>
<gene>
    <name evidence="1" type="ORF">At1D1609_17650</name>
</gene>
<dbReference type="Proteomes" id="UP000237717">
    <property type="component" value="Chromosome I"/>
</dbReference>
<evidence type="ECO:0008006" key="3">
    <source>
        <dbReference type="Google" id="ProtNLM"/>
    </source>
</evidence>